<protein>
    <submittedName>
        <fullName evidence="2">Uncharacterized protein</fullName>
    </submittedName>
</protein>
<organism evidence="2 3">
    <name type="scientific">Candidatus Nomurabacteria bacterium RIFCSPHIGHO2_01_FULL_39_10</name>
    <dbReference type="NCBI Taxonomy" id="1801733"/>
    <lineage>
        <taxon>Bacteria</taxon>
        <taxon>Candidatus Nomuraibacteriota</taxon>
    </lineage>
</organism>
<dbReference type="EMBL" id="MFTJ01000065">
    <property type="protein sequence ID" value="OGI63679.1"/>
    <property type="molecule type" value="Genomic_DNA"/>
</dbReference>
<sequence length="375" mass="42505">MFKQISSIIIIIIALLSFVVAQDDNQRDCLYYFYGKDCTGCQSSNQYIQDLHTKYPQVEIKSYEVYHNQQNKALFESYANAYNIQPNAQGIPAVITHSSYFIGQKAIATFLEKYIQDNEEITCPSLDSTNMVGILGDKNPQNVLEVIPNSVLRSSAIKDSFRPIMFILIIILALCIISIHDYKKTILGSILFIIASYTAFLLYGTNNSSGFAAQHGFILFISIISIIIALLKIGIFFLYNNDPFANLERENRIKIEKVKAITSHPAWFFLFGYIATLFAFTNLHKNLELLRTLHLEGAVTSIVTPKIIMYFIILMLPLAAVALIMNLIKIKLEQRSKSAAYSDRHLGQWKLHNHRVFNVVISILVIAISLLLIYA</sequence>
<name>A0A1F6V2A3_9BACT</name>
<proteinExistence type="predicted"/>
<evidence type="ECO:0000256" key="1">
    <source>
        <dbReference type="SAM" id="Phobius"/>
    </source>
</evidence>
<keyword evidence="1" id="KW-0812">Transmembrane</keyword>
<accession>A0A1F6V2A3</accession>
<feature type="transmembrane region" description="Helical" evidence="1">
    <location>
        <begin position="160"/>
        <end position="179"/>
    </location>
</feature>
<evidence type="ECO:0000313" key="2">
    <source>
        <dbReference type="EMBL" id="OGI63679.1"/>
    </source>
</evidence>
<dbReference type="AlphaFoldDB" id="A0A1F6V2A3"/>
<reference evidence="2 3" key="1">
    <citation type="journal article" date="2016" name="Nat. Commun.">
        <title>Thousands of microbial genomes shed light on interconnected biogeochemical processes in an aquifer system.</title>
        <authorList>
            <person name="Anantharaman K."/>
            <person name="Brown C.T."/>
            <person name="Hug L.A."/>
            <person name="Sharon I."/>
            <person name="Castelle C.J."/>
            <person name="Probst A.J."/>
            <person name="Thomas B.C."/>
            <person name="Singh A."/>
            <person name="Wilkins M.J."/>
            <person name="Karaoz U."/>
            <person name="Brodie E.L."/>
            <person name="Williams K.H."/>
            <person name="Hubbard S.S."/>
            <person name="Banfield J.F."/>
        </authorList>
    </citation>
    <scope>NUCLEOTIDE SEQUENCE [LARGE SCALE GENOMIC DNA]</scope>
</reference>
<feature type="transmembrane region" description="Helical" evidence="1">
    <location>
        <begin position="356"/>
        <end position="374"/>
    </location>
</feature>
<feature type="transmembrane region" description="Helical" evidence="1">
    <location>
        <begin position="217"/>
        <end position="239"/>
    </location>
</feature>
<comment type="caution">
    <text evidence="2">The sequence shown here is derived from an EMBL/GenBank/DDBJ whole genome shotgun (WGS) entry which is preliminary data.</text>
</comment>
<gene>
    <name evidence="2" type="ORF">A2642_05200</name>
</gene>
<keyword evidence="1" id="KW-0472">Membrane</keyword>
<dbReference type="Proteomes" id="UP000178700">
    <property type="component" value="Unassembled WGS sequence"/>
</dbReference>
<feature type="transmembrane region" description="Helical" evidence="1">
    <location>
        <begin position="186"/>
        <end position="205"/>
    </location>
</feature>
<feature type="transmembrane region" description="Helical" evidence="1">
    <location>
        <begin position="307"/>
        <end position="328"/>
    </location>
</feature>
<evidence type="ECO:0000313" key="3">
    <source>
        <dbReference type="Proteomes" id="UP000178700"/>
    </source>
</evidence>
<feature type="transmembrane region" description="Helical" evidence="1">
    <location>
        <begin position="260"/>
        <end position="280"/>
    </location>
</feature>
<keyword evidence="1" id="KW-1133">Transmembrane helix</keyword>